<evidence type="ECO:0000313" key="1">
    <source>
        <dbReference type="EMBL" id="KIG13514.1"/>
    </source>
</evidence>
<gene>
    <name evidence="1" type="ORF">DB30_08026</name>
</gene>
<sequence>MWDVESGTTQLVMAALDGNHATYIPGPHSTGGRIIEASAGAWRWLRWKVDYDDGTTDLLPAETFGELPAPHT</sequence>
<dbReference type="Proteomes" id="UP000031599">
    <property type="component" value="Unassembled WGS sequence"/>
</dbReference>
<comment type="caution">
    <text evidence="1">The sequence shown here is derived from an EMBL/GenBank/DDBJ whole genome shotgun (WGS) entry which is preliminary data.</text>
</comment>
<organism evidence="1 2">
    <name type="scientific">Enhygromyxa salina</name>
    <dbReference type="NCBI Taxonomy" id="215803"/>
    <lineage>
        <taxon>Bacteria</taxon>
        <taxon>Pseudomonadati</taxon>
        <taxon>Myxococcota</taxon>
        <taxon>Polyangia</taxon>
        <taxon>Nannocystales</taxon>
        <taxon>Nannocystaceae</taxon>
        <taxon>Enhygromyxa</taxon>
    </lineage>
</organism>
<protein>
    <submittedName>
        <fullName evidence="1">Uncharacterized protein</fullName>
    </submittedName>
</protein>
<accession>A0A0C1Z799</accession>
<name>A0A0C1Z799_9BACT</name>
<dbReference type="AlphaFoldDB" id="A0A0C1Z799"/>
<dbReference type="EMBL" id="JMCC02000094">
    <property type="protein sequence ID" value="KIG13514.1"/>
    <property type="molecule type" value="Genomic_DNA"/>
</dbReference>
<reference evidence="1 2" key="1">
    <citation type="submission" date="2014-12" db="EMBL/GenBank/DDBJ databases">
        <title>Genome assembly of Enhygromyxa salina DSM 15201.</title>
        <authorList>
            <person name="Sharma G."/>
            <person name="Subramanian S."/>
        </authorList>
    </citation>
    <scope>NUCLEOTIDE SEQUENCE [LARGE SCALE GENOMIC DNA]</scope>
    <source>
        <strain evidence="1 2">DSM 15201</strain>
    </source>
</reference>
<proteinExistence type="predicted"/>
<evidence type="ECO:0000313" key="2">
    <source>
        <dbReference type="Proteomes" id="UP000031599"/>
    </source>
</evidence>